<dbReference type="Gene3D" id="3.40.50.2300">
    <property type="match status" value="1"/>
</dbReference>
<dbReference type="Pfam" id="PF16488">
    <property type="entry name" value="ArgoL2"/>
    <property type="match status" value="1"/>
</dbReference>
<gene>
    <name evidence="2" type="ORF">N0V83_006367</name>
</gene>
<dbReference type="SUPFAM" id="SSF101690">
    <property type="entry name" value="PAZ domain"/>
    <property type="match status" value="1"/>
</dbReference>
<name>A0A9W9CL18_9PLEO</name>
<keyword evidence="3" id="KW-1185">Reference proteome</keyword>
<dbReference type="PANTHER" id="PTHR22891">
    <property type="entry name" value="EUKARYOTIC TRANSLATION INITIATION FACTOR 2C"/>
    <property type="match status" value="1"/>
</dbReference>
<protein>
    <recommendedName>
        <fullName evidence="1">Argonaute linker 2 domain-containing protein</fullName>
    </recommendedName>
</protein>
<dbReference type="InterPro" id="IPR036085">
    <property type="entry name" value="PAZ_dom_sf"/>
</dbReference>
<feature type="domain" description="Argonaute linker 2" evidence="1">
    <location>
        <begin position="30"/>
        <end position="79"/>
    </location>
</feature>
<reference evidence="2" key="1">
    <citation type="submission" date="2022-10" db="EMBL/GenBank/DDBJ databases">
        <title>Tapping the CABI collections for fungal endophytes: first genome assemblies for Collariella, Neodidymelliopsis, Ascochyta clinopodiicola, Didymella pomorum, Didymosphaeria variabile, Neocosmospora piperis and Neocucurbitaria cava.</title>
        <authorList>
            <person name="Hill R."/>
        </authorList>
    </citation>
    <scope>NUCLEOTIDE SEQUENCE</scope>
    <source>
        <strain evidence="2">IMI 356814</strain>
    </source>
</reference>
<proteinExistence type="predicted"/>
<evidence type="ECO:0000259" key="1">
    <source>
        <dbReference type="Pfam" id="PF16488"/>
    </source>
</evidence>
<dbReference type="Proteomes" id="UP001140560">
    <property type="component" value="Unassembled WGS sequence"/>
</dbReference>
<evidence type="ECO:0000313" key="2">
    <source>
        <dbReference type="EMBL" id="KAJ4368012.1"/>
    </source>
</evidence>
<organism evidence="2 3">
    <name type="scientific">Neocucurbitaria cava</name>
    <dbReference type="NCBI Taxonomy" id="798079"/>
    <lineage>
        <taxon>Eukaryota</taxon>
        <taxon>Fungi</taxon>
        <taxon>Dikarya</taxon>
        <taxon>Ascomycota</taxon>
        <taxon>Pezizomycotina</taxon>
        <taxon>Dothideomycetes</taxon>
        <taxon>Pleosporomycetidae</taxon>
        <taxon>Pleosporales</taxon>
        <taxon>Pleosporineae</taxon>
        <taxon>Cucurbitariaceae</taxon>
        <taxon>Neocucurbitaria</taxon>
    </lineage>
</organism>
<dbReference type="AlphaFoldDB" id="A0A9W9CL18"/>
<dbReference type="EMBL" id="JAPEUY010000011">
    <property type="protein sequence ID" value="KAJ4368012.1"/>
    <property type="molecule type" value="Genomic_DNA"/>
</dbReference>
<dbReference type="OrthoDB" id="10252740at2759"/>
<sequence length="197" mass="21365">MVVSGQPPKAKLDGGQTQQMIRHAVRKPWENAASIVEQGIQTIGLNGNTNMMMRSSGLTITSGLIKVPGCVLNGPKVIYTGNKSADLRFGSWNMINTKFNTSSSLNKWSYLLISLPQACDAFDQQGLAKVMQKLYQGLVRIGVNATAPLPGQRLQLQHPDDPALGPFLQRAAGALSLLFIILPEANVPLYQRIKNAP</sequence>
<evidence type="ECO:0000313" key="3">
    <source>
        <dbReference type="Proteomes" id="UP001140560"/>
    </source>
</evidence>
<comment type="caution">
    <text evidence="2">The sequence shown here is derived from an EMBL/GenBank/DDBJ whole genome shotgun (WGS) entry which is preliminary data.</text>
</comment>
<accession>A0A9W9CL18</accession>
<dbReference type="InterPro" id="IPR032472">
    <property type="entry name" value="ArgoL2"/>
</dbReference>